<sequence>DAGEIWFGEESMTRLIRWIKKQKIPLDGSVLDIGTGNGVLLVELAKSGYSNLTGVDYSASAIQLSKNIMEKEGLPHVKLQVEDILNPSDELSDFQVCIDKGTFDAISLNPENAAEKRKQYVKALHRVLKPGGFFLITSCNWTKEELCKKFKEEFILLEELPTPTFCFGGRTGNSVAALVFQLKT</sequence>
<evidence type="ECO:0000256" key="5">
    <source>
        <dbReference type="ARBA" id="ARBA00023242"/>
    </source>
</evidence>
<dbReference type="GO" id="GO:0016279">
    <property type="term" value="F:protein-lysine N-methyltransferase activity"/>
    <property type="evidence" value="ECO:0007669"/>
    <property type="project" value="UniProtKB-UniRule"/>
</dbReference>
<dbReference type="PANTHER" id="PTHR12843:SF5">
    <property type="entry name" value="EEF1A LYSINE METHYLTRANSFERASE 2"/>
    <property type="match status" value="1"/>
</dbReference>
<dbReference type="GO" id="GO:0005634">
    <property type="term" value="C:nucleus"/>
    <property type="evidence" value="ECO:0007669"/>
    <property type="project" value="UniProtKB-SubCell"/>
</dbReference>
<dbReference type="InterPro" id="IPR025714">
    <property type="entry name" value="Methyltranfer_dom"/>
</dbReference>
<keyword evidence="5 7" id="KW-0539">Nucleus</keyword>
<keyword evidence="10" id="KW-1185">Reference proteome</keyword>
<dbReference type="Gene3D" id="3.40.50.150">
    <property type="entry name" value="Vaccinia Virus protein VP39"/>
    <property type="match status" value="1"/>
</dbReference>
<evidence type="ECO:0000313" key="10">
    <source>
        <dbReference type="Proteomes" id="UP000694545"/>
    </source>
</evidence>
<accession>A0A8D2JKX7</accession>
<organism evidence="9 10">
    <name type="scientific">Varanus komodoensis</name>
    <name type="common">Komodo dragon</name>
    <dbReference type="NCBI Taxonomy" id="61221"/>
    <lineage>
        <taxon>Eukaryota</taxon>
        <taxon>Metazoa</taxon>
        <taxon>Chordata</taxon>
        <taxon>Craniata</taxon>
        <taxon>Vertebrata</taxon>
        <taxon>Euteleostomi</taxon>
        <taxon>Lepidosauria</taxon>
        <taxon>Squamata</taxon>
        <taxon>Bifurcata</taxon>
        <taxon>Unidentata</taxon>
        <taxon>Episquamata</taxon>
        <taxon>Toxicofera</taxon>
        <taxon>Anguimorpha</taxon>
        <taxon>Paleoanguimorpha</taxon>
        <taxon>Varanoidea</taxon>
        <taxon>Varanidae</taxon>
        <taxon>Varanus</taxon>
    </lineage>
</organism>
<dbReference type="Pfam" id="PF13847">
    <property type="entry name" value="Methyltransf_31"/>
    <property type="match status" value="1"/>
</dbReference>
<keyword evidence="1 7" id="KW-0963">Cytoplasm</keyword>
<dbReference type="SUPFAM" id="SSF53335">
    <property type="entry name" value="S-adenosyl-L-methionine-dependent methyltransferases"/>
    <property type="match status" value="1"/>
</dbReference>
<name>A0A8D2JKX7_VARKO</name>
<evidence type="ECO:0000256" key="1">
    <source>
        <dbReference type="ARBA" id="ARBA00022490"/>
    </source>
</evidence>
<evidence type="ECO:0000313" key="9">
    <source>
        <dbReference type="Ensembl" id="ENSVKKP00000011835.1"/>
    </source>
</evidence>
<evidence type="ECO:0000256" key="6">
    <source>
        <dbReference type="ARBA" id="ARBA00049497"/>
    </source>
</evidence>
<dbReference type="InterPro" id="IPR026635">
    <property type="entry name" value="Efm4/METTL10"/>
</dbReference>
<reference evidence="9" key="1">
    <citation type="submission" date="2025-08" db="UniProtKB">
        <authorList>
            <consortium name="Ensembl"/>
        </authorList>
    </citation>
    <scope>IDENTIFICATION</scope>
</reference>
<dbReference type="Proteomes" id="UP000694545">
    <property type="component" value="Unplaced"/>
</dbReference>
<proteinExistence type="inferred from homology"/>
<dbReference type="CDD" id="cd02440">
    <property type="entry name" value="AdoMet_MTases"/>
    <property type="match status" value="1"/>
</dbReference>
<dbReference type="Ensembl" id="ENSVKKT00000012116.1">
    <property type="protein sequence ID" value="ENSVKKP00000011835.1"/>
    <property type="gene ID" value="ENSVKKG00000008235.1"/>
</dbReference>
<evidence type="ECO:0000256" key="4">
    <source>
        <dbReference type="ARBA" id="ARBA00022691"/>
    </source>
</evidence>
<comment type="similarity">
    <text evidence="7">Belongs to the class I-like SAM-binding methyltransferase superfamily. EFM4 family.</text>
</comment>
<keyword evidence="3 7" id="KW-0808">Transferase</keyword>
<keyword evidence="4 7" id="KW-0949">S-adenosyl-L-methionine</keyword>
<evidence type="ECO:0000256" key="7">
    <source>
        <dbReference type="HAMAP-Rule" id="MF_03188"/>
    </source>
</evidence>
<dbReference type="GO" id="GO:0032259">
    <property type="term" value="P:methylation"/>
    <property type="evidence" value="ECO:0007669"/>
    <property type="project" value="UniProtKB-KW"/>
</dbReference>
<dbReference type="OMA" id="PTPSFQF"/>
<dbReference type="AlphaFoldDB" id="A0A8D2JKX7"/>
<reference evidence="9" key="2">
    <citation type="submission" date="2025-09" db="UniProtKB">
        <authorList>
            <consortium name="Ensembl"/>
        </authorList>
    </citation>
    <scope>IDENTIFICATION</scope>
</reference>
<dbReference type="FunFam" id="3.40.50.150:FF:000172">
    <property type="entry name" value="EEF1A lysine methyltransferase 2"/>
    <property type="match status" value="1"/>
</dbReference>
<dbReference type="InterPro" id="IPR029063">
    <property type="entry name" value="SAM-dependent_MTases_sf"/>
</dbReference>
<dbReference type="EC" id="2.1.1.-" evidence="7"/>
<dbReference type="HAMAP" id="MF_03188">
    <property type="entry name" value="Methyltr_EFM4"/>
    <property type="match status" value="1"/>
</dbReference>
<evidence type="ECO:0000256" key="3">
    <source>
        <dbReference type="ARBA" id="ARBA00022679"/>
    </source>
</evidence>
<comment type="catalytic activity">
    <reaction evidence="6">
        <text>L-lysyl-[protein] + 3 S-adenosyl-L-methionine = N(6),N(6),N(6)-trimethyl-L-lysyl-[protein] + 3 S-adenosyl-L-homocysteine + 3 H(+)</text>
        <dbReference type="Rhea" id="RHEA:54192"/>
        <dbReference type="Rhea" id="RHEA-COMP:9752"/>
        <dbReference type="Rhea" id="RHEA-COMP:13826"/>
        <dbReference type="ChEBI" id="CHEBI:15378"/>
        <dbReference type="ChEBI" id="CHEBI:29969"/>
        <dbReference type="ChEBI" id="CHEBI:57856"/>
        <dbReference type="ChEBI" id="CHEBI:59789"/>
        <dbReference type="ChEBI" id="CHEBI:61961"/>
    </reaction>
    <physiologicalReaction direction="left-to-right" evidence="6">
        <dbReference type="Rhea" id="RHEA:54193"/>
    </physiologicalReaction>
</comment>
<evidence type="ECO:0000259" key="8">
    <source>
        <dbReference type="Pfam" id="PF13847"/>
    </source>
</evidence>
<feature type="domain" description="Methyltransferase" evidence="8">
    <location>
        <begin position="29"/>
        <end position="155"/>
    </location>
</feature>
<dbReference type="PANTHER" id="PTHR12843">
    <property type="entry name" value="PROTEIN-LYSINE N-METHYLTRANSFERASE METTL10"/>
    <property type="match status" value="1"/>
</dbReference>
<gene>
    <name evidence="7" type="primary">EEF1AKMT2</name>
    <name evidence="7" type="synonym">METTL10</name>
</gene>
<protein>
    <recommendedName>
        <fullName evidence="7">EEF1A lysine methyltransferase 2</fullName>
        <ecNumber evidence="7">2.1.1.-</ecNumber>
    </recommendedName>
    <alternativeName>
        <fullName evidence="7">Methyltransferase-like protein 10</fullName>
    </alternativeName>
    <alternativeName>
        <fullName evidence="7">Protein-lysine N-methyltransferase METTL10</fullName>
    </alternativeName>
</protein>
<dbReference type="GO" id="GO:0005737">
    <property type="term" value="C:cytoplasm"/>
    <property type="evidence" value="ECO:0007669"/>
    <property type="project" value="UniProtKB-SubCell"/>
</dbReference>
<evidence type="ECO:0000256" key="2">
    <source>
        <dbReference type="ARBA" id="ARBA00022603"/>
    </source>
</evidence>
<comment type="function">
    <text evidence="7">Protein-lysine methyltransferase that selectively catalyzes the trimethylation of EEF1A at 'Lys-318'.</text>
</comment>
<comment type="subcellular location">
    <subcellularLocation>
        <location evidence="7">Cytoplasm</location>
    </subcellularLocation>
    <subcellularLocation>
        <location evidence="7">Nucleus</location>
    </subcellularLocation>
</comment>
<keyword evidence="2 7" id="KW-0489">Methyltransferase</keyword>